<feature type="transmembrane region" description="Helical" evidence="1">
    <location>
        <begin position="97"/>
        <end position="121"/>
    </location>
</feature>
<feature type="transmembrane region" description="Helical" evidence="1">
    <location>
        <begin position="34"/>
        <end position="58"/>
    </location>
</feature>
<dbReference type="EMBL" id="LN734822">
    <property type="protein sequence ID" value="CEL24765.1"/>
    <property type="molecule type" value="Genomic_DNA"/>
</dbReference>
<dbReference type="Proteomes" id="UP000062768">
    <property type="component" value="Chromosome I"/>
</dbReference>
<keyword evidence="1" id="KW-1133">Transmembrane helix</keyword>
<dbReference type="PATRIC" id="fig|2162.10.peg.1178"/>
<dbReference type="AlphaFoldDB" id="A0A0S4FP56"/>
<proteinExistence type="predicted"/>
<sequence length="124" mass="14159">MQWKGGTTGMFFNDFRASNLICHRIPERTFNIRGIYFPVCARCTGFYLGAFSYFIYAYFFYIDYTIYLVSLGILMMIPTFLDGFTQLWGSRMSNNTLRLLTGLLGGVGLAIVVKAIKWVVITSL</sequence>
<evidence type="ECO:0000313" key="2">
    <source>
        <dbReference type="EMBL" id="CEL24765.1"/>
    </source>
</evidence>
<name>A0A0S4FP56_METFO</name>
<dbReference type="Pfam" id="PF09858">
    <property type="entry name" value="DUF2085"/>
    <property type="match status" value="1"/>
</dbReference>
<reference evidence="2" key="1">
    <citation type="submission" date="2014-09" db="EMBL/GenBank/DDBJ databases">
        <authorList>
            <person name="Wibberg D."/>
        </authorList>
    </citation>
    <scope>NUCLEOTIDE SEQUENCE [LARGE SCALE GENOMIC DNA]</scope>
    <source>
        <strain evidence="2">Mb9</strain>
    </source>
</reference>
<gene>
    <name evidence="2" type="ORF">MB9_1127</name>
</gene>
<evidence type="ECO:0000256" key="1">
    <source>
        <dbReference type="SAM" id="Phobius"/>
    </source>
</evidence>
<feature type="transmembrane region" description="Helical" evidence="1">
    <location>
        <begin position="64"/>
        <end position="85"/>
    </location>
</feature>
<accession>A0A0S4FP56</accession>
<keyword evidence="1" id="KW-0472">Membrane</keyword>
<dbReference type="InterPro" id="IPR019206">
    <property type="entry name" value="DUF2085_TM"/>
</dbReference>
<protein>
    <submittedName>
        <fullName evidence="2">Membrane protein</fullName>
    </submittedName>
</protein>
<keyword evidence="3" id="KW-1185">Reference proteome</keyword>
<keyword evidence="1" id="KW-0812">Transmembrane</keyword>
<organism evidence="2 3">
    <name type="scientific">Methanobacterium formicicum</name>
    <dbReference type="NCBI Taxonomy" id="2162"/>
    <lineage>
        <taxon>Archaea</taxon>
        <taxon>Methanobacteriati</taxon>
        <taxon>Methanobacteriota</taxon>
        <taxon>Methanomada group</taxon>
        <taxon>Methanobacteria</taxon>
        <taxon>Methanobacteriales</taxon>
        <taxon>Methanobacteriaceae</taxon>
        <taxon>Methanobacterium</taxon>
    </lineage>
</organism>
<evidence type="ECO:0000313" key="3">
    <source>
        <dbReference type="Proteomes" id="UP000062768"/>
    </source>
</evidence>